<evidence type="ECO:0000256" key="1">
    <source>
        <dbReference type="SAM" id="MobiDB-lite"/>
    </source>
</evidence>
<evidence type="ECO:0000313" key="5">
    <source>
        <dbReference type="Proteomes" id="UP000315700"/>
    </source>
</evidence>
<feature type="domain" description="DUF1559" evidence="3">
    <location>
        <begin position="35"/>
        <end position="338"/>
    </location>
</feature>
<keyword evidence="2" id="KW-1133">Transmembrane helix</keyword>
<dbReference type="InterPro" id="IPR012902">
    <property type="entry name" value="N_methyl_site"/>
</dbReference>
<dbReference type="KEGG" id="ccos:Pan44_46340"/>
<dbReference type="OrthoDB" id="248923at2"/>
<dbReference type="Pfam" id="PF07596">
    <property type="entry name" value="SBP_bac_10"/>
    <property type="match status" value="1"/>
</dbReference>
<organism evidence="4 5">
    <name type="scientific">Caulifigura coniformis</name>
    <dbReference type="NCBI Taxonomy" id="2527983"/>
    <lineage>
        <taxon>Bacteria</taxon>
        <taxon>Pseudomonadati</taxon>
        <taxon>Planctomycetota</taxon>
        <taxon>Planctomycetia</taxon>
        <taxon>Planctomycetales</taxon>
        <taxon>Planctomycetaceae</taxon>
        <taxon>Caulifigura</taxon>
    </lineage>
</organism>
<keyword evidence="5" id="KW-1185">Reference proteome</keyword>
<accession>A0A517SKD3</accession>
<feature type="compositionally biased region" description="Low complexity" evidence="1">
    <location>
        <begin position="224"/>
        <end position="234"/>
    </location>
</feature>
<dbReference type="SUPFAM" id="SSF54523">
    <property type="entry name" value="Pili subunits"/>
    <property type="match status" value="1"/>
</dbReference>
<gene>
    <name evidence="4" type="ORF">Pan44_46340</name>
</gene>
<dbReference type="InterPro" id="IPR045584">
    <property type="entry name" value="Pilin-like"/>
</dbReference>
<dbReference type="PANTHER" id="PTHR30093:SF2">
    <property type="entry name" value="TYPE II SECRETION SYSTEM PROTEIN H"/>
    <property type="match status" value="1"/>
</dbReference>
<dbReference type="InterPro" id="IPR011453">
    <property type="entry name" value="DUF1559"/>
</dbReference>
<evidence type="ECO:0000313" key="4">
    <source>
        <dbReference type="EMBL" id="QDT56578.1"/>
    </source>
</evidence>
<feature type="compositionally biased region" description="Gly residues" evidence="1">
    <location>
        <begin position="235"/>
        <end position="248"/>
    </location>
</feature>
<evidence type="ECO:0000256" key="2">
    <source>
        <dbReference type="SAM" id="Phobius"/>
    </source>
</evidence>
<reference evidence="4 5" key="1">
    <citation type="submission" date="2019-02" db="EMBL/GenBank/DDBJ databases">
        <title>Deep-cultivation of Planctomycetes and their phenomic and genomic characterization uncovers novel biology.</title>
        <authorList>
            <person name="Wiegand S."/>
            <person name="Jogler M."/>
            <person name="Boedeker C."/>
            <person name="Pinto D."/>
            <person name="Vollmers J."/>
            <person name="Rivas-Marin E."/>
            <person name="Kohn T."/>
            <person name="Peeters S.H."/>
            <person name="Heuer A."/>
            <person name="Rast P."/>
            <person name="Oberbeckmann S."/>
            <person name="Bunk B."/>
            <person name="Jeske O."/>
            <person name="Meyerdierks A."/>
            <person name="Storesund J.E."/>
            <person name="Kallscheuer N."/>
            <person name="Luecker S."/>
            <person name="Lage O.M."/>
            <person name="Pohl T."/>
            <person name="Merkel B.J."/>
            <person name="Hornburger P."/>
            <person name="Mueller R.-W."/>
            <person name="Bruemmer F."/>
            <person name="Labrenz M."/>
            <person name="Spormann A.M."/>
            <person name="Op den Camp H."/>
            <person name="Overmann J."/>
            <person name="Amann R."/>
            <person name="Jetten M.S.M."/>
            <person name="Mascher T."/>
            <person name="Medema M.H."/>
            <person name="Devos D.P."/>
            <person name="Kaster A.-K."/>
            <person name="Ovreas L."/>
            <person name="Rohde M."/>
            <person name="Galperin M.Y."/>
            <person name="Jogler C."/>
        </authorList>
    </citation>
    <scope>NUCLEOTIDE SEQUENCE [LARGE SCALE GENOMIC DNA]</scope>
    <source>
        <strain evidence="4 5">Pan44</strain>
    </source>
</reference>
<dbReference type="InterPro" id="IPR027558">
    <property type="entry name" value="Pre_pil_HX9DG_C"/>
</dbReference>
<sequence>MRNCPQRLRGFTLIELLVVIAIIAILIALLLPAVQQAREAARRTQCKNNLKQFGLALHNYESTYNVFPPQSGSTGYSPQARLLPYIEQANLQNLIDFNQRPYLGSGPNTFPNPALSNVFPAIISMFLCPSDPGPSQYTATISGQAYTFGPINYMVSNGSGTGTKYDDRYPTDGLVFLNSSVRMRDVTDGTSNTVFMSEAVRGDGIDVTLAAGATPVKPYRKLLSGTSGTSSSGPATGGYTGSGSGWPGGTITDPDLAPVVAQHTTWNGGGNGSGRGLSWVRSLSANVLTNGYNTPNSVIPDIQMHGSGYYGPRSMHTGGAHALFGDGSVRFLSDSIDRAIHHAVHSRNGGEVTGEF</sequence>
<feature type="transmembrane region" description="Helical" evidence="2">
    <location>
        <begin position="12"/>
        <end position="34"/>
    </location>
</feature>
<evidence type="ECO:0000259" key="3">
    <source>
        <dbReference type="Pfam" id="PF07596"/>
    </source>
</evidence>
<dbReference type="NCBIfam" id="TIGR04294">
    <property type="entry name" value="pre_pil_HX9DG"/>
    <property type="match status" value="1"/>
</dbReference>
<dbReference type="PANTHER" id="PTHR30093">
    <property type="entry name" value="GENERAL SECRETION PATHWAY PROTEIN G"/>
    <property type="match status" value="1"/>
</dbReference>
<proteinExistence type="predicted"/>
<dbReference type="EMBL" id="CP036271">
    <property type="protein sequence ID" value="QDT56578.1"/>
    <property type="molecule type" value="Genomic_DNA"/>
</dbReference>
<name>A0A517SKD3_9PLAN</name>
<protein>
    <submittedName>
        <fullName evidence="4">Putative major pilin subunit</fullName>
    </submittedName>
</protein>
<dbReference type="Proteomes" id="UP000315700">
    <property type="component" value="Chromosome"/>
</dbReference>
<dbReference type="RefSeq" id="WP_145034039.1">
    <property type="nucleotide sequence ID" value="NZ_CP036271.1"/>
</dbReference>
<dbReference type="InParanoid" id="A0A517SKD3"/>
<dbReference type="NCBIfam" id="TIGR02532">
    <property type="entry name" value="IV_pilin_GFxxxE"/>
    <property type="match status" value="1"/>
</dbReference>
<dbReference type="Pfam" id="PF07963">
    <property type="entry name" value="N_methyl"/>
    <property type="match status" value="1"/>
</dbReference>
<dbReference type="PROSITE" id="PS00409">
    <property type="entry name" value="PROKAR_NTER_METHYL"/>
    <property type="match status" value="1"/>
</dbReference>
<dbReference type="Gene3D" id="3.30.700.10">
    <property type="entry name" value="Glycoprotein, Type 4 Pilin"/>
    <property type="match status" value="1"/>
</dbReference>
<keyword evidence="2" id="KW-0812">Transmembrane</keyword>
<feature type="region of interest" description="Disordered" evidence="1">
    <location>
        <begin position="224"/>
        <end position="254"/>
    </location>
</feature>
<dbReference type="AlphaFoldDB" id="A0A517SKD3"/>
<keyword evidence="2" id="KW-0472">Membrane</keyword>